<dbReference type="InterPro" id="IPR002641">
    <property type="entry name" value="PNPLA_dom"/>
</dbReference>
<keyword evidence="1 2" id="KW-0443">Lipid metabolism</keyword>
<dbReference type="InterPro" id="IPR016035">
    <property type="entry name" value="Acyl_Trfase/lysoPLipase"/>
</dbReference>
<evidence type="ECO:0000313" key="5">
    <source>
        <dbReference type="Proteomes" id="UP000187209"/>
    </source>
</evidence>
<feature type="active site" description="Nucleophile" evidence="2">
    <location>
        <position position="59"/>
    </location>
</feature>
<comment type="caution">
    <text evidence="2">Lacks conserved residue(s) required for the propagation of feature annotation.</text>
</comment>
<reference evidence="4 5" key="1">
    <citation type="submission" date="2016-11" db="EMBL/GenBank/DDBJ databases">
        <title>The macronuclear genome of Stentor coeruleus: a giant cell with tiny introns.</title>
        <authorList>
            <person name="Slabodnick M."/>
            <person name="Ruby J.G."/>
            <person name="Reiff S.B."/>
            <person name="Swart E.C."/>
            <person name="Gosai S."/>
            <person name="Prabakaran S."/>
            <person name="Witkowska E."/>
            <person name="Larue G.E."/>
            <person name="Fisher S."/>
            <person name="Freeman R.M."/>
            <person name="Gunawardena J."/>
            <person name="Chu W."/>
            <person name="Stover N.A."/>
            <person name="Gregory B.D."/>
            <person name="Nowacki M."/>
            <person name="Derisi J."/>
            <person name="Roy S.W."/>
            <person name="Marshall W.F."/>
            <person name="Sood P."/>
        </authorList>
    </citation>
    <scope>NUCLEOTIDE SEQUENCE [LARGE SCALE GENOMIC DNA]</scope>
    <source>
        <strain evidence="4">WM001</strain>
    </source>
</reference>
<dbReference type="GO" id="GO:0016787">
    <property type="term" value="F:hydrolase activity"/>
    <property type="evidence" value="ECO:0007669"/>
    <property type="project" value="UniProtKB-UniRule"/>
</dbReference>
<dbReference type="Proteomes" id="UP000187209">
    <property type="component" value="Unassembled WGS sequence"/>
</dbReference>
<feature type="short sequence motif" description="GXSXG" evidence="2">
    <location>
        <begin position="57"/>
        <end position="61"/>
    </location>
</feature>
<dbReference type="PROSITE" id="PS51635">
    <property type="entry name" value="PNPLA"/>
    <property type="match status" value="1"/>
</dbReference>
<protein>
    <recommendedName>
        <fullName evidence="3">PNPLA domain-containing protein</fullName>
    </recommendedName>
</protein>
<organism evidence="4 5">
    <name type="scientific">Stentor coeruleus</name>
    <dbReference type="NCBI Taxonomy" id="5963"/>
    <lineage>
        <taxon>Eukaryota</taxon>
        <taxon>Sar</taxon>
        <taxon>Alveolata</taxon>
        <taxon>Ciliophora</taxon>
        <taxon>Postciliodesmatophora</taxon>
        <taxon>Heterotrichea</taxon>
        <taxon>Heterotrichida</taxon>
        <taxon>Stentoridae</taxon>
        <taxon>Stentor</taxon>
    </lineage>
</organism>
<proteinExistence type="predicted"/>
<dbReference type="GO" id="GO:0016042">
    <property type="term" value="P:lipid catabolic process"/>
    <property type="evidence" value="ECO:0007669"/>
    <property type="project" value="UniProtKB-UniRule"/>
</dbReference>
<evidence type="ECO:0000313" key="4">
    <source>
        <dbReference type="EMBL" id="OMJ72663.1"/>
    </source>
</evidence>
<dbReference type="Gene3D" id="3.40.1090.10">
    <property type="entry name" value="Cytosolic phospholipase A2 catalytic domain"/>
    <property type="match status" value="2"/>
</dbReference>
<dbReference type="AlphaFoldDB" id="A0A1R2B782"/>
<gene>
    <name evidence="4" type="ORF">SteCoe_28831</name>
</gene>
<keyword evidence="2" id="KW-0442">Lipid degradation</keyword>
<dbReference type="EMBL" id="MPUH01000882">
    <property type="protein sequence ID" value="OMJ72663.1"/>
    <property type="molecule type" value="Genomic_DNA"/>
</dbReference>
<dbReference type="Pfam" id="PF01734">
    <property type="entry name" value="Patatin"/>
    <property type="match status" value="1"/>
</dbReference>
<feature type="short sequence motif" description="DGA/G" evidence="2">
    <location>
        <begin position="187"/>
        <end position="189"/>
    </location>
</feature>
<keyword evidence="2" id="KW-0378">Hydrolase</keyword>
<dbReference type="OrthoDB" id="338410at2759"/>
<feature type="domain" description="PNPLA" evidence="3">
    <location>
        <begin position="22"/>
        <end position="200"/>
    </location>
</feature>
<accession>A0A1R2B782</accession>
<feature type="active site" description="Proton acceptor" evidence="2">
    <location>
        <position position="187"/>
    </location>
</feature>
<evidence type="ECO:0000259" key="3">
    <source>
        <dbReference type="PROSITE" id="PS51635"/>
    </source>
</evidence>
<evidence type="ECO:0000256" key="1">
    <source>
        <dbReference type="ARBA" id="ARBA00023098"/>
    </source>
</evidence>
<dbReference type="SUPFAM" id="SSF52151">
    <property type="entry name" value="FabD/lysophospholipase-like"/>
    <property type="match status" value="1"/>
</dbReference>
<evidence type="ECO:0000256" key="2">
    <source>
        <dbReference type="PROSITE-ProRule" id="PRU01161"/>
    </source>
</evidence>
<comment type="caution">
    <text evidence="4">The sequence shown here is derived from an EMBL/GenBank/DDBJ whole genome shotgun (WGS) entry which is preliminary data.</text>
</comment>
<sequence>MLIFLFIAAVKCQKVPDKCRILAISGGASYGAYEAGAFSGLVEFLHPDDVMYNVIVGISVGSINALGLSQFEYGQEKQASEYLINTWQQLDAHRSIMKPWPYLGVLAGFIYKSGLFDTSPERETLEKVVNSTFIRKFIAGMTNVATGEYETFSELADKNTMIDAVMCSSAIPGFFPMQKMNDTYYVDGGVKFMLEIASGIEMCLKDWDEEDIIVDMISCNYRNFTKELNMDYKTQDVLDRADVIRRSQKTLKIIDSAMVSYPKANFRYFINPIEDLPGYIGMRFDKYALEICLSIGYQSAKEMILNNITARDLIKLPMPDDLILYA</sequence>
<keyword evidence="5" id="KW-1185">Reference proteome</keyword>
<name>A0A1R2B782_9CILI</name>